<dbReference type="InterPro" id="IPR052554">
    <property type="entry name" value="2-oxoglutarate_synth_KorC"/>
</dbReference>
<feature type="domain" description="Pyruvate/ketoisovalerate oxidoreductase catalytic" evidence="2">
    <location>
        <begin position="11"/>
        <end position="174"/>
    </location>
</feature>
<sequence length="195" mass="19646">MQREILWTGIGGQGIQLATELLAAAAVAEGRHAMFFGSYGGMMRGGNSDTTLVLGDAPVQSPPTIGATWSALVLHPAHAAGTLAKLRPDGLLVANSTLCTDIGGHPGAVVRIPATELATAAGSANAVTMVALGAFAAATRIAALDTLIGLLPEVLPAYRHRHIPANEAALRAGHRAAAPLVDAWAASGAPEEAAV</sequence>
<dbReference type="PANTHER" id="PTHR42730">
    <property type="entry name" value="2-OXOGLUTARATE SYNTHASE SUBUNIT KORC"/>
    <property type="match status" value="1"/>
</dbReference>
<dbReference type="EMBL" id="JAKFHA010000002">
    <property type="protein sequence ID" value="MCF2526931.1"/>
    <property type="molecule type" value="Genomic_DNA"/>
</dbReference>
<dbReference type="Gene3D" id="3.40.920.10">
    <property type="entry name" value="Pyruvate-ferredoxin oxidoreductase, PFOR, domain III"/>
    <property type="match status" value="1"/>
</dbReference>
<dbReference type="InterPro" id="IPR019752">
    <property type="entry name" value="Pyrv/ketoisovalerate_OxRed_cat"/>
</dbReference>
<dbReference type="GO" id="GO:0016903">
    <property type="term" value="F:oxidoreductase activity, acting on the aldehyde or oxo group of donors"/>
    <property type="evidence" value="ECO:0007669"/>
    <property type="project" value="InterPro"/>
</dbReference>
<dbReference type="RefSeq" id="WP_235051052.1">
    <property type="nucleotide sequence ID" value="NZ_JAKFHA010000002.1"/>
</dbReference>
<evidence type="ECO:0000313" key="4">
    <source>
        <dbReference type="Proteomes" id="UP001165378"/>
    </source>
</evidence>
<dbReference type="Proteomes" id="UP001165378">
    <property type="component" value="Unassembled WGS sequence"/>
</dbReference>
<protein>
    <submittedName>
        <fullName evidence="3">2-oxoacid:acceptor oxidoreductase family protein</fullName>
    </submittedName>
</protein>
<proteinExistence type="predicted"/>
<name>A0AA41PWB6_9ACTN</name>
<dbReference type="Pfam" id="PF01558">
    <property type="entry name" value="POR"/>
    <property type="match status" value="1"/>
</dbReference>
<organism evidence="3 4">
    <name type="scientific">Yinghuangia soli</name>
    <dbReference type="NCBI Taxonomy" id="2908204"/>
    <lineage>
        <taxon>Bacteria</taxon>
        <taxon>Bacillati</taxon>
        <taxon>Actinomycetota</taxon>
        <taxon>Actinomycetes</taxon>
        <taxon>Kitasatosporales</taxon>
        <taxon>Streptomycetaceae</taxon>
        <taxon>Yinghuangia</taxon>
    </lineage>
</organism>
<dbReference type="InterPro" id="IPR002869">
    <property type="entry name" value="Pyrv_flavodox_OxRed_cen"/>
</dbReference>
<dbReference type="PANTHER" id="PTHR42730:SF1">
    <property type="entry name" value="2-OXOGLUTARATE SYNTHASE SUBUNIT KORC"/>
    <property type="match status" value="1"/>
</dbReference>
<keyword evidence="1" id="KW-0560">Oxidoreductase</keyword>
<gene>
    <name evidence="3" type="ORF">LZ495_06825</name>
</gene>
<evidence type="ECO:0000313" key="3">
    <source>
        <dbReference type="EMBL" id="MCF2526931.1"/>
    </source>
</evidence>
<dbReference type="SUPFAM" id="SSF53323">
    <property type="entry name" value="Pyruvate-ferredoxin oxidoreductase, PFOR, domain III"/>
    <property type="match status" value="1"/>
</dbReference>
<comment type="caution">
    <text evidence="3">The sequence shown here is derived from an EMBL/GenBank/DDBJ whole genome shotgun (WGS) entry which is preliminary data.</text>
</comment>
<evidence type="ECO:0000259" key="2">
    <source>
        <dbReference type="Pfam" id="PF01558"/>
    </source>
</evidence>
<dbReference type="AlphaFoldDB" id="A0AA41PWB6"/>
<evidence type="ECO:0000256" key="1">
    <source>
        <dbReference type="ARBA" id="ARBA00023002"/>
    </source>
</evidence>
<accession>A0AA41PWB6</accession>
<reference evidence="3" key="1">
    <citation type="submission" date="2022-01" db="EMBL/GenBank/DDBJ databases">
        <title>Genome-Based Taxonomic Classification of the Phylum Actinobacteria.</title>
        <authorList>
            <person name="Gao Y."/>
        </authorList>
    </citation>
    <scope>NUCLEOTIDE SEQUENCE</scope>
    <source>
        <strain evidence="3">KLBMP 8922</strain>
    </source>
</reference>
<keyword evidence="4" id="KW-1185">Reference proteome</keyword>